<keyword evidence="4" id="KW-1185">Reference proteome</keyword>
<evidence type="ECO:0000313" key="4">
    <source>
        <dbReference type="Proteomes" id="UP000655225"/>
    </source>
</evidence>
<dbReference type="Proteomes" id="UP000655225">
    <property type="component" value="Unassembled WGS sequence"/>
</dbReference>
<comment type="caution">
    <text evidence="3">The sequence shown here is derived from an EMBL/GenBank/DDBJ whole genome shotgun (WGS) entry which is preliminary data.</text>
</comment>
<feature type="transmembrane region" description="Helical" evidence="1">
    <location>
        <begin position="72"/>
        <end position="92"/>
    </location>
</feature>
<accession>A0A834Z5U0</accession>
<evidence type="ECO:0000256" key="2">
    <source>
        <dbReference type="SAM" id="SignalP"/>
    </source>
</evidence>
<dbReference type="Gene3D" id="1.20.1110.10">
    <property type="entry name" value="Calcium-transporting ATPase, transmembrane domain"/>
    <property type="match status" value="2"/>
</dbReference>
<keyword evidence="1" id="KW-1133">Transmembrane helix</keyword>
<keyword evidence="1" id="KW-0472">Membrane</keyword>
<proteinExistence type="predicted"/>
<feature type="transmembrane region" description="Helical" evidence="1">
    <location>
        <begin position="98"/>
        <end position="115"/>
    </location>
</feature>
<name>A0A834Z5U0_TETSI</name>
<dbReference type="Gene3D" id="6.10.140.890">
    <property type="match status" value="1"/>
</dbReference>
<keyword evidence="1" id="KW-0812">Transmembrane</keyword>
<organism evidence="3 4">
    <name type="scientific">Tetracentron sinense</name>
    <name type="common">Spur-leaf</name>
    <dbReference type="NCBI Taxonomy" id="13715"/>
    <lineage>
        <taxon>Eukaryota</taxon>
        <taxon>Viridiplantae</taxon>
        <taxon>Streptophyta</taxon>
        <taxon>Embryophyta</taxon>
        <taxon>Tracheophyta</taxon>
        <taxon>Spermatophyta</taxon>
        <taxon>Magnoliopsida</taxon>
        <taxon>Trochodendrales</taxon>
        <taxon>Trochodendraceae</taxon>
        <taxon>Tetracentron</taxon>
    </lineage>
</organism>
<evidence type="ECO:0000256" key="1">
    <source>
        <dbReference type="SAM" id="Phobius"/>
    </source>
</evidence>
<keyword evidence="2" id="KW-0732">Signal</keyword>
<evidence type="ECO:0000313" key="3">
    <source>
        <dbReference type="EMBL" id="KAF8399401.1"/>
    </source>
</evidence>
<feature type="chain" id="PRO_5032457544" evidence="2">
    <location>
        <begin position="19"/>
        <end position="248"/>
    </location>
</feature>
<dbReference type="EMBL" id="JABCRI010000010">
    <property type="protein sequence ID" value="KAF8399401.1"/>
    <property type="molecule type" value="Genomic_DNA"/>
</dbReference>
<sequence>MLFFLMFFNLLALYDMSGTIMTISKDRVKPSPLPDRWKLTEILTTGIILSSYLAMMTVIFFWVAYKTDFFPIATLIAVYANWGFAVIEGIGWGWAGVVWLYNIIFYIPLDFIKFFNRYALSRRAWDLVIKQRVAFTRKKDFRKEAHELKWAHAQRTLQGLQPPDTKMFGERTSFTDLNQMVEEAKRRAEIARCALILRTSFCLDNGTLWVLITSGAQLSMINGAGSREERSVAFTRQKDFGKEACELK</sequence>
<feature type="transmembrane region" description="Helical" evidence="1">
    <location>
        <begin position="42"/>
        <end position="65"/>
    </location>
</feature>
<reference evidence="3 4" key="1">
    <citation type="submission" date="2020-04" db="EMBL/GenBank/DDBJ databases">
        <title>Plant Genome Project.</title>
        <authorList>
            <person name="Zhang R.-G."/>
        </authorList>
    </citation>
    <scope>NUCLEOTIDE SEQUENCE [LARGE SCALE GENOMIC DNA]</scope>
    <source>
        <strain evidence="3">YNK0</strain>
        <tissue evidence="3">Leaf</tissue>
    </source>
</reference>
<gene>
    <name evidence="3" type="ORF">HHK36_015265</name>
</gene>
<feature type="signal peptide" evidence="2">
    <location>
        <begin position="1"/>
        <end position="18"/>
    </location>
</feature>
<dbReference type="PANTHER" id="PTHR42861">
    <property type="entry name" value="CALCIUM-TRANSPORTING ATPASE"/>
    <property type="match status" value="1"/>
</dbReference>
<dbReference type="AlphaFoldDB" id="A0A834Z5U0"/>
<dbReference type="OrthoDB" id="2929958at2759"/>
<protein>
    <submittedName>
        <fullName evidence="3">Uncharacterized protein</fullName>
    </submittedName>
</protein>